<feature type="domain" description="Right handed beta helix" evidence="2">
    <location>
        <begin position="350"/>
        <end position="490"/>
    </location>
</feature>
<accession>S0EUG7</accession>
<proteinExistence type="predicted"/>
<dbReference type="eggNOG" id="COG3420">
    <property type="taxonomic scope" value="Bacteria"/>
</dbReference>
<dbReference type="SUPFAM" id="SSF51126">
    <property type="entry name" value="Pectin lyase-like"/>
    <property type="match status" value="1"/>
</dbReference>
<dbReference type="InterPro" id="IPR011050">
    <property type="entry name" value="Pectin_lyase_fold/virulence"/>
</dbReference>
<dbReference type="InterPro" id="IPR012334">
    <property type="entry name" value="Pectin_lyas_fold"/>
</dbReference>
<dbReference type="PANTHER" id="PTHR36453">
    <property type="entry name" value="SECRETED PROTEIN-RELATED"/>
    <property type="match status" value="1"/>
</dbReference>
<dbReference type="KEGG" id="ccz:CCALI_00133"/>
<evidence type="ECO:0000313" key="4">
    <source>
        <dbReference type="Proteomes" id="UP000014227"/>
    </source>
</evidence>
<dbReference type="InParanoid" id="S0EUG7"/>
<dbReference type="AlphaFoldDB" id="S0EUG7"/>
<sequence length="707" mass="78431">MRAFVMLLGLGLLLLTGATMALAARPHADFYVAPNGNDSWSGRLATPNSHRTDGPFLTLERAQMAVRTFRSQHPNLHRPIVVLIRGGFYPLKQPMVFTPEDSGTAESPTVFEAYPGEKPIISGGQVLNNWQAVAPDRWTTTLPDVKNGLWNFCQLWVNGERRYRPRLPINGYYTITQEGTSSPAAQGKGFDQFGYAPGSFNPHWRNLKDVEVIVFHTWAAGRYHVASLDTSRSIVTLVGHTPGTEWWTSFPKGNRYLIENVKEALSQPGQWYLDRSTGVLTYLPKAQERLQNAQIVAPRLDQLLLLQGNPNADVPVSYLVFRGLTFAYSNWNLPPEGHDAPQAEVDLPAAIEATMAHNCLFDRCHIMHTGAWAISLGEGCQNNHIENCAFTDLGAGGIKLGETIIRDQPQLIASNNTVQNCLIADGGRLHPAATGIWIGQSPYNRLINNTIGNLYYTGISVGWTWGYGKSLAHDNIIMNNRIENIGQGLLSDMGGIYLLGISPGTVLKHNLLCHIRSLTYGGWGIYFDEGTSDVLAEDNIVYDTKSGGLHQHYGANNRVINNIFALNLEAQLVRTRAEDHLSFTLEHNIVYYRQGTLLGSNWSGNNYHLDYNLYWNAAGQPVTFDGMSFSQWQQKGQDLHSLIADPEFLDPEKGDFRLKSNSPAFRIGFKPISLTGFGCNLDPREVEAALHTPPAFPLPQIDVGQRP</sequence>
<feature type="chain" id="PRO_5004486106" evidence="1">
    <location>
        <begin position="24"/>
        <end position="707"/>
    </location>
</feature>
<dbReference type="EMBL" id="HF951689">
    <property type="protein sequence ID" value="CCW33972.1"/>
    <property type="molecule type" value="Genomic_DNA"/>
</dbReference>
<dbReference type="RefSeq" id="WP_016481536.1">
    <property type="nucleotide sequence ID" value="NC_021487.1"/>
</dbReference>
<dbReference type="Proteomes" id="UP000014227">
    <property type="component" value="Chromosome I"/>
</dbReference>
<dbReference type="Pfam" id="PF13229">
    <property type="entry name" value="Beta_helix"/>
    <property type="match status" value="1"/>
</dbReference>
<name>S0EUG7_CHTCT</name>
<dbReference type="InterPro" id="IPR006626">
    <property type="entry name" value="PbH1"/>
</dbReference>
<dbReference type="STRING" id="454171.CP488_01024"/>
<evidence type="ECO:0000259" key="2">
    <source>
        <dbReference type="Pfam" id="PF13229"/>
    </source>
</evidence>
<feature type="signal peptide" evidence="1">
    <location>
        <begin position="1"/>
        <end position="23"/>
    </location>
</feature>
<dbReference type="HOGENOM" id="CLU_022860_0_0_0"/>
<dbReference type="InterPro" id="IPR039448">
    <property type="entry name" value="Beta_helix"/>
</dbReference>
<dbReference type="PANTHER" id="PTHR36453:SF1">
    <property type="entry name" value="RIGHT HANDED BETA HELIX DOMAIN-CONTAINING PROTEIN"/>
    <property type="match status" value="1"/>
</dbReference>
<dbReference type="PATRIC" id="fig|1303518.3.peg.136"/>
<dbReference type="OrthoDB" id="9808066at2"/>
<evidence type="ECO:0000313" key="3">
    <source>
        <dbReference type="EMBL" id="CCW33972.1"/>
    </source>
</evidence>
<reference evidence="4" key="1">
    <citation type="submission" date="2013-03" db="EMBL/GenBank/DDBJ databases">
        <title>Genome sequence of Chthonomonas calidirosea, the first sequenced genome from the Armatimonadetes phylum (formally candidate division OP10).</title>
        <authorList>
            <person name="Lee K.C.Y."/>
            <person name="Morgan X.C."/>
            <person name="Dunfield P.F."/>
            <person name="Tamas I."/>
            <person name="Houghton K.M."/>
            <person name="Vyssotski M."/>
            <person name="Ryan J.L.J."/>
            <person name="Lagutin K."/>
            <person name="McDonald I.R."/>
            <person name="Stott M.B."/>
        </authorList>
    </citation>
    <scope>NUCLEOTIDE SEQUENCE [LARGE SCALE GENOMIC DNA]</scope>
    <source>
        <strain evidence="4">DSM 23976 / ICMP 18418 / T49</strain>
    </source>
</reference>
<keyword evidence="1" id="KW-0732">Signal</keyword>
<evidence type="ECO:0000256" key="1">
    <source>
        <dbReference type="SAM" id="SignalP"/>
    </source>
</evidence>
<keyword evidence="3" id="KW-0456">Lyase</keyword>
<keyword evidence="4" id="KW-1185">Reference proteome</keyword>
<gene>
    <name evidence="3" type="ORF">CCALI_00133</name>
</gene>
<dbReference type="Gene3D" id="2.160.20.10">
    <property type="entry name" value="Single-stranded right-handed beta-helix, Pectin lyase-like"/>
    <property type="match status" value="3"/>
</dbReference>
<dbReference type="SMART" id="SM00710">
    <property type="entry name" value="PbH1"/>
    <property type="match status" value="5"/>
</dbReference>
<dbReference type="GO" id="GO:0016829">
    <property type="term" value="F:lyase activity"/>
    <property type="evidence" value="ECO:0007669"/>
    <property type="project" value="UniProtKB-KW"/>
</dbReference>
<protein>
    <submittedName>
        <fullName evidence="3">Putative pectin lyase</fullName>
    </submittedName>
</protein>
<organism evidence="3 4">
    <name type="scientific">Chthonomonas calidirosea (strain DSM 23976 / ICMP 18418 / T49)</name>
    <dbReference type="NCBI Taxonomy" id="1303518"/>
    <lineage>
        <taxon>Bacteria</taxon>
        <taxon>Bacillati</taxon>
        <taxon>Armatimonadota</taxon>
        <taxon>Chthonomonadia</taxon>
        <taxon>Chthonomonadales</taxon>
        <taxon>Chthonomonadaceae</taxon>
        <taxon>Chthonomonas</taxon>
    </lineage>
</organism>